<gene>
    <name evidence="1" type="ORF">CO192_20170</name>
    <name evidence="2" type="ORF">EAO82_16885</name>
</gene>
<reference evidence="2 4" key="2">
    <citation type="submission" date="2018-10" db="EMBL/GenBank/DDBJ databases">
        <title>Complete genome sequence of Pseudomonas pelagia strain Kongs-67.</title>
        <authorList>
            <person name="Sinha R.K."/>
            <person name="Krishnan K."/>
        </authorList>
    </citation>
    <scope>NUCLEOTIDE SEQUENCE [LARGE SCALE GENOMIC DNA]</scope>
    <source>
        <strain evidence="2 4">Kongs-67</strain>
    </source>
</reference>
<sequence>MSLHRMVGAAKALRRAKYSPRNNAIAETGFLRQTIQQQLCSIKGLIRCLDRLYLVTVAQNVEAGPA</sequence>
<dbReference type="Proteomes" id="UP000243750">
    <property type="component" value="Unassembled WGS sequence"/>
</dbReference>
<evidence type="ECO:0000313" key="4">
    <source>
        <dbReference type="Proteomes" id="UP000344571"/>
    </source>
</evidence>
<dbReference type="EMBL" id="NWMT01000248">
    <property type="protein sequence ID" value="PCC97577.1"/>
    <property type="molecule type" value="Genomic_DNA"/>
</dbReference>
<name>A0AA91Z463_9GAMM</name>
<proteinExistence type="predicted"/>
<evidence type="ECO:0000313" key="3">
    <source>
        <dbReference type="Proteomes" id="UP000243750"/>
    </source>
</evidence>
<organism evidence="1 3">
    <name type="scientific">Halopseudomonas pelagia</name>
    <dbReference type="NCBI Taxonomy" id="553151"/>
    <lineage>
        <taxon>Bacteria</taxon>
        <taxon>Pseudomonadati</taxon>
        <taxon>Pseudomonadota</taxon>
        <taxon>Gammaproteobacteria</taxon>
        <taxon>Pseudomonadales</taxon>
        <taxon>Pseudomonadaceae</taxon>
        <taxon>Halopseudomonas</taxon>
    </lineage>
</organism>
<keyword evidence="4" id="KW-1185">Reference proteome</keyword>
<evidence type="ECO:0000313" key="1">
    <source>
        <dbReference type="EMBL" id="PCC97577.1"/>
    </source>
</evidence>
<dbReference type="AlphaFoldDB" id="A0AA91Z463"/>
<evidence type="ECO:0000313" key="2">
    <source>
        <dbReference type="EMBL" id="QFY57892.1"/>
    </source>
</evidence>
<dbReference type="Proteomes" id="UP000344571">
    <property type="component" value="Chromosome"/>
</dbReference>
<dbReference type="EMBL" id="CP033116">
    <property type="protein sequence ID" value="QFY57892.1"/>
    <property type="molecule type" value="Genomic_DNA"/>
</dbReference>
<reference evidence="1 3" key="1">
    <citation type="submission" date="2017-09" db="EMBL/GenBank/DDBJ databases">
        <title>Bacterial and phytoplankton interrelationship in Kongsfjorden, an Arctic fjord.</title>
        <authorList>
            <person name="Sinha R."/>
            <person name="Krishnan K."/>
        </authorList>
    </citation>
    <scope>NUCLEOTIDE SEQUENCE [LARGE SCALE GENOMIC DNA]</scope>
    <source>
        <strain evidence="1 3">58</strain>
    </source>
</reference>
<accession>A0AA91Z463</accession>
<protein>
    <submittedName>
        <fullName evidence="1">Uncharacterized protein</fullName>
    </submittedName>
</protein>